<gene>
    <name evidence="2" type="ORF">AFUS01_LOCUS43935</name>
</gene>
<proteinExistence type="predicted"/>
<sequence>MFVLSSSNFKFVSLVFISAFLVELIGPTLAHDSDYDDDDYTEATYRKPRLHGNKIPEDLITFDVDLVSVISDDLDGNEESSEEHKRTKRSLHSRPPKLYCGGYTKTVCQLICGNKERLHFWCSAKKCMCFGYVKKP</sequence>
<evidence type="ECO:0000313" key="3">
    <source>
        <dbReference type="Proteomes" id="UP000708208"/>
    </source>
</evidence>
<comment type="caution">
    <text evidence="2">The sequence shown here is derived from an EMBL/GenBank/DDBJ whole genome shotgun (WGS) entry which is preliminary data.</text>
</comment>
<feature type="signal peptide" evidence="1">
    <location>
        <begin position="1"/>
        <end position="30"/>
    </location>
</feature>
<accession>A0A8J2M9F2</accession>
<dbReference type="Proteomes" id="UP000708208">
    <property type="component" value="Unassembled WGS sequence"/>
</dbReference>
<keyword evidence="3" id="KW-1185">Reference proteome</keyword>
<reference evidence="2" key="1">
    <citation type="submission" date="2021-06" db="EMBL/GenBank/DDBJ databases">
        <authorList>
            <person name="Hodson N. C."/>
            <person name="Mongue J. A."/>
            <person name="Jaron S. K."/>
        </authorList>
    </citation>
    <scope>NUCLEOTIDE SEQUENCE</scope>
</reference>
<keyword evidence="1" id="KW-0732">Signal</keyword>
<dbReference type="AlphaFoldDB" id="A0A8J2M9F2"/>
<dbReference type="EMBL" id="CAJVCH010570237">
    <property type="protein sequence ID" value="CAG7834425.1"/>
    <property type="molecule type" value="Genomic_DNA"/>
</dbReference>
<organism evidence="2 3">
    <name type="scientific">Allacma fusca</name>
    <dbReference type="NCBI Taxonomy" id="39272"/>
    <lineage>
        <taxon>Eukaryota</taxon>
        <taxon>Metazoa</taxon>
        <taxon>Ecdysozoa</taxon>
        <taxon>Arthropoda</taxon>
        <taxon>Hexapoda</taxon>
        <taxon>Collembola</taxon>
        <taxon>Symphypleona</taxon>
        <taxon>Sminthuridae</taxon>
        <taxon>Allacma</taxon>
    </lineage>
</organism>
<evidence type="ECO:0000313" key="2">
    <source>
        <dbReference type="EMBL" id="CAG7834425.1"/>
    </source>
</evidence>
<protein>
    <submittedName>
        <fullName evidence="2">Uncharacterized protein</fullName>
    </submittedName>
</protein>
<feature type="chain" id="PRO_5035268186" evidence="1">
    <location>
        <begin position="31"/>
        <end position="136"/>
    </location>
</feature>
<name>A0A8J2M9F2_9HEXA</name>
<evidence type="ECO:0000256" key="1">
    <source>
        <dbReference type="SAM" id="SignalP"/>
    </source>
</evidence>